<feature type="domain" description="C2H2-type" evidence="10">
    <location>
        <begin position="147"/>
        <end position="175"/>
    </location>
</feature>
<evidence type="ECO:0000256" key="1">
    <source>
        <dbReference type="ARBA" id="ARBA00004123"/>
    </source>
</evidence>
<feature type="region of interest" description="Disordered" evidence="9">
    <location>
        <begin position="115"/>
        <end position="141"/>
    </location>
</feature>
<feature type="binding site" evidence="8">
    <location>
        <position position="494"/>
    </location>
    <ligand>
        <name>Zn(2+)</name>
        <dbReference type="ChEBI" id="CHEBI:29105"/>
    </ligand>
</feature>
<feature type="binding site" evidence="8">
    <location>
        <position position="536"/>
    </location>
    <ligand>
        <name>Zn(2+)</name>
        <dbReference type="ChEBI" id="CHEBI:29105"/>
    </ligand>
</feature>
<dbReference type="SUPFAM" id="SSF57716">
    <property type="entry name" value="Glucocorticoid receptor-like (DNA-binding domain)"/>
    <property type="match status" value="1"/>
</dbReference>
<evidence type="ECO:0000256" key="6">
    <source>
        <dbReference type="ARBA" id="ARBA00023242"/>
    </source>
</evidence>
<dbReference type="SMART" id="SM00355">
    <property type="entry name" value="ZnF_C2H2"/>
    <property type="match status" value="14"/>
</dbReference>
<feature type="compositionally biased region" description="Polar residues" evidence="9">
    <location>
        <begin position="319"/>
        <end position="329"/>
    </location>
</feature>
<feature type="domain" description="C2H2-type" evidence="10">
    <location>
        <begin position="701"/>
        <end position="729"/>
    </location>
</feature>
<reference evidence="13" key="2">
    <citation type="submission" date="2018-07" db="EMBL/GenBank/DDBJ databases">
        <authorList>
            <person name="Quirk P.G."/>
            <person name="Krulwich T.A."/>
        </authorList>
    </citation>
    <scope>NUCLEOTIDE SEQUENCE</scope>
</reference>
<feature type="binding site" evidence="8">
    <location>
        <position position="56"/>
    </location>
    <ligand>
        <name>Zn(2+)</name>
        <dbReference type="ChEBI" id="CHEBI:29105"/>
    </ligand>
</feature>
<evidence type="ECO:0000259" key="10">
    <source>
        <dbReference type="PROSITE" id="PS50157"/>
    </source>
</evidence>
<dbReference type="GO" id="GO:0001228">
    <property type="term" value="F:DNA-binding transcription activator activity, RNA polymerase II-specific"/>
    <property type="evidence" value="ECO:0007669"/>
    <property type="project" value="TreeGrafter"/>
</dbReference>
<evidence type="ECO:0000256" key="8">
    <source>
        <dbReference type="PROSITE-ProRule" id="PRU01263"/>
    </source>
</evidence>
<dbReference type="GO" id="GO:0000978">
    <property type="term" value="F:RNA polymerase II cis-regulatory region sequence-specific DNA binding"/>
    <property type="evidence" value="ECO:0007669"/>
    <property type="project" value="TreeGrafter"/>
</dbReference>
<dbReference type="VEuPathDB" id="VectorBase:CSON001760"/>
<keyword evidence="3" id="KW-0677">Repeat</keyword>
<feature type="region of interest" description="Disordered" evidence="9">
    <location>
        <begin position="291"/>
        <end position="329"/>
    </location>
</feature>
<comment type="subcellular location">
    <subcellularLocation>
        <location evidence="1">Nucleus</location>
    </subcellularLocation>
</comment>
<dbReference type="GO" id="GO:0008270">
    <property type="term" value="F:zinc ion binding"/>
    <property type="evidence" value="ECO:0007669"/>
    <property type="project" value="UniProtKB-UniRule"/>
</dbReference>
<feature type="compositionally biased region" description="Basic and acidic residues" evidence="9">
    <location>
        <begin position="297"/>
        <end position="308"/>
    </location>
</feature>
<evidence type="ECO:0000313" key="13">
    <source>
        <dbReference type="EMBL" id="SSX20557.1"/>
    </source>
</evidence>
<dbReference type="PANTHER" id="PTHR24376:SF235">
    <property type="entry name" value="C2H2-TYPE DOMAIN-CONTAINING PROTEIN"/>
    <property type="match status" value="1"/>
</dbReference>
<feature type="binding site" evidence="8">
    <location>
        <position position="497"/>
    </location>
    <ligand>
        <name>Zn(2+)</name>
        <dbReference type="ChEBI" id="CHEBI:29105"/>
    </ligand>
</feature>
<dbReference type="PROSITE" id="PS50157">
    <property type="entry name" value="ZINC_FINGER_C2H2_2"/>
    <property type="match status" value="8"/>
</dbReference>
<gene>
    <name evidence="13" type="primary">CSON001760</name>
</gene>
<dbReference type="InterPro" id="IPR036236">
    <property type="entry name" value="Znf_C2H2_sf"/>
</dbReference>
<evidence type="ECO:0000256" key="2">
    <source>
        <dbReference type="ARBA" id="ARBA00022723"/>
    </source>
</evidence>
<feature type="binding site" evidence="8">
    <location>
        <position position="539"/>
    </location>
    <ligand>
        <name>Zn(2+)</name>
        <dbReference type="ChEBI" id="CHEBI:29105"/>
    </ligand>
</feature>
<reference evidence="12" key="1">
    <citation type="submission" date="2018-04" db="EMBL/GenBank/DDBJ databases">
        <authorList>
            <person name="Go L.Y."/>
            <person name="Mitchell J.A."/>
        </authorList>
    </citation>
    <scope>NUCLEOTIDE SEQUENCE</scope>
    <source>
        <tissue evidence="12">Whole organism</tissue>
    </source>
</reference>
<name>A0A336LW58_CULSO</name>
<feature type="binding site" evidence="8">
    <location>
        <position position="11"/>
    </location>
    <ligand>
        <name>Zn(2+)</name>
        <dbReference type="ChEBI" id="CHEBI:29105"/>
    </ligand>
</feature>
<feature type="domain" description="C2H2-type" evidence="10">
    <location>
        <begin position="815"/>
        <end position="843"/>
    </location>
</feature>
<feature type="binding site" evidence="8">
    <location>
        <position position="8"/>
    </location>
    <ligand>
        <name>Zn(2+)</name>
        <dbReference type="ChEBI" id="CHEBI:29105"/>
    </ligand>
</feature>
<proteinExistence type="predicted"/>
<dbReference type="PANTHER" id="PTHR24376">
    <property type="entry name" value="ZINC FINGER PROTEIN"/>
    <property type="match status" value="1"/>
</dbReference>
<dbReference type="Gene3D" id="3.30.160.60">
    <property type="entry name" value="Classic Zinc Finger"/>
    <property type="match status" value="8"/>
</dbReference>
<feature type="domain" description="ZAD" evidence="11">
    <location>
        <begin position="6"/>
        <end position="83"/>
    </location>
</feature>
<feature type="domain" description="C2H2-type" evidence="10">
    <location>
        <begin position="220"/>
        <end position="248"/>
    </location>
</feature>
<dbReference type="PROSITE" id="PS51915">
    <property type="entry name" value="ZAD"/>
    <property type="match status" value="2"/>
</dbReference>
<evidence type="ECO:0000256" key="4">
    <source>
        <dbReference type="ARBA" id="ARBA00022771"/>
    </source>
</evidence>
<keyword evidence="6" id="KW-0539">Nucleus</keyword>
<evidence type="ECO:0000256" key="3">
    <source>
        <dbReference type="ARBA" id="ARBA00022737"/>
    </source>
</evidence>
<keyword evidence="2 8" id="KW-0479">Metal-binding</keyword>
<dbReference type="EMBL" id="UFQT01000127">
    <property type="protein sequence ID" value="SSX20557.1"/>
    <property type="molecule type" value="Genomic_DNA"/>
</dbReference>
<protein>
    <submittedName>
        <fullName evidence="13">CSON001760 protein</fullName>
    </submittedName>
</protein>
<dbReference type="InterPro" id="IPR013087">
    <property type="entry name" value="Znf_C2H2_type"/>
</dbReference>
<dbReference type="AlphaFoldDB" id="A0A336LW58"/>
<keyword evidence="5 8" id="KW-0862">Zinc</keyword>
<evidence type="ECO:0000256" key="5">
    <source>
        <dbReference type="ARBA" id="ARBA00022833"/>
    </source>
</evidence>
<organism evidence="13">
    <name type="scientific">Culicoides sonorensis</name>
    <name type="common">Biting midge</name>
    <dbReference type="NCBI Taxonomy" id="179676"/>
    <lineage>
        <taxon>Eukaryota</taxon>
        <taxon>Metazoa</taxon>
        <taxon>Ecdysozoa</taxon>
        <taxon>Arthropoda</taxon>
        <taxon>Hexapoda</taxon>
        <taxon>Insecta</taxon>
        <taxon>Pterygota</taxon>
        <taxon>Neoptera</taxon>
        <taxon>Endopterygota</taxon>
        <taxon>Diptera</taxon>
        <taxon>Nematocera</taxon>
        <taxon>Chironomoidea</taxon>
        <taxon>Ceratopogonidae</taxon>
        <taxon>Ceratopogoninae</taxon>
        <taxon>Culicoides</taxon>
        <taxon>Monoculicoides</taxon>
    </lineage>
</organism>
<evidence type="ECO:0000256" key="7">
    <source>
        <dbReference type="PROSITE-ProRule" id="PRU00042"/>
    </source>
</evidence>
<dbReference type="PROSITE" id="PS00028">
    <property type="entry name" value="ZINC_FINGER_C2H2_1"/>
    <property type="match status" value="10"/>
</dbReference>
<feature type="domain" description="C2H2-type" evidence="10">
    <location>
        <begin position="619"/>
        <end position="647"/>
    </location>
</feature>
<keyword evidence="4 7" id="KW-0863">Zinc-finger</keyword>
<dbReference type="GO" id="GO:0005634">
    <property type="term" value="C:nucleus"/>
    <property type="evidence" value="ECO:0007669"/>
    <property type="project" value="UniProtKB-SubCell"/>
</dbReference>
<dbReference type="InterPro" id="IPR012934">
    <property type="entry name" value="Znf_AD"/>
</dbReference>
<dbReference type="Pfam" id="PF07776">
    <property type="entry name" value="zf-AD"/>
    <property type="match status" value="1"/>
</dbReference>
<evidence type="ECO:0000313" key="12">
    <source>
        <dbReference type="EMBL" id="SSX00177.1"/>
    </source>
</evidence>
<dbReference type="EMBL" id="UFQS01000127">
    <property type="protein sequence ID" value="SSX00177.1"/>
    <property type="molecule type" value="Genomic_DNA"/>
</dbReference>
<evidence type="ECO:0000256" key="9">
    <source>
        <dbReference type="SAM" id="MobiDB-lite"/>
    </source>
</evidence>
<accession>A0A336LW58</accession>
<feature type="domain" description="C2H2-type" evidence="10">
    <location>
        <begin position="434"/>
        <end position="457"/>
    </location>
</feature>
<dbReference type="SMART" id="SM00868">
    <property type="entry name" value="zf-AD"/>
    <property type="match status" value="2"/>
</dbReference>
<dbReference type="SUPFAM" id="SSF57667">
    <property type="entry name" value="beta-beta-alpha zinc fingers"/>
    <property type="match status" value="3"/>
</dbReference>
<feature type="binding site" evidence="8">
    <location>
        <position position="59"/>
    </location>
    <ligand>
        <name>Zn(2+)</name>
        <dbReference type="ChEBI" id="CHEBI:29105"/>
    </ligand>
</feature>
<sequence length="1030" mass="121038">MNYQPQNCRVCLKNVKNSYNLTELMTTDETFNISYESAFVECTGFVVESSEPQKICKFCAGELKIAFSFREKCKKTQDELGNCFKIEEIQIKSEFNDEGYELQCLQNVEISQAKPTKTNQQNKQKKSKTLPSNKRKQKQTTKNTERYFCDLCASSYTLRKHLKSHYDLKHSDQKRYQCPRCDSHHSIQLLKLHLQYKHRVNPENIDLEVEKSDAETNDRYKCDLCQKLYMKREYLKDHYSAKHADEEMHQCPYCDYKNALQMFNLHLLFKHKMKTKSNIQYIMIGKSSDTSLTHNASENELKCSKRNENDDERENSENVTNNSNQDISLDQPSCPRIKCDICENTYTKKGHLKDHYITKHAGQETCECEYCGERCFSQYLESHIFYCKMRPKSVIVSLPRNQRPLTLCPVCGELKSKEHISKHVSGKQKENVIYICDLCGKTIKCKNTLYQHMQEKHLKILYECHYCYMKLSRKADRVHHERKFHPEIKGVLKCPSCDYTALKLMTTDENLHISYESAFVECTGFVVEPSEPQKICKFCAGELKIAFSFREKCKKTQGELGNCFKIEEIQIKSEFNDEGYELQCLQNVEISLAKPAKKSKTLPSNQRKQKQTTQNTERYFCDLCGSSYKFRRHLKDHYDLKHRDEKKFQCPQCDSQQTTQLLKLHLKHQHRANPEDYDLNIEPLTVKKNGEKSEEETNNRYKCDLCQKLYKRREHLKDHYSAKHPDEELHQCPYCDYKNALQMINLHLLFKHKMKTKANIQYVMKGKSSDTLLTQNALEDELKCPKRNEKDIKRENSENVTNNSNQDISMDLPRIKCDICENTYKNKGHLKDHYIAKHAGQETCECEYCGERCFSQYLESHIYYCKMRPKSVIVSLPRTQRPLTLCPVCGELRSKEHISKHVRGKQKEEIYMCDLCGKTIKCRKTLIEHMKEKHLKILYECRYCYMKLPSKNTRVRHERKFHPEITGLLKCPSCDYTAARCLSSQWNNNASNHQWVHLSGLPLCVPWLHLTAYLRPPGFVGTLLSSQMQA</sequence>
<feature type="domain" description="C2H2-type" evidence="10">
    <location>
        <begin position="911"/>
        <end position="934"/>
    </location>
</feature>
<feature type="compositionally biased region" description="Basic residues" evidence="9">
    <location>
        <begin position="123"/>
        <end position="139"/>
    </location>
</feature>
<feature type="domain" description="C2H2-type" evidence="10">
    <location>
        <begin position="337"/>
        <end position="365"/>
    </location>
</feature>
<evidence type="ECO:0000259" key="11">
    <source>
        <dbReference type="PROSITE" id="PS51915"/>
    </source>
</evidence>
<feature type="domain" description="ZAD" evidence="11">
    <location>
        <begin position="492"/>
        <end position="563"/>
    </location>
</feature>